<sequence>MMHLLLGSGRRPRQPGACGAAPRPRQTGGQGAGAAAGPRVAGGGEDGSGQERAAAAPQGAEAACHVRGERDLRVRAQSAGRLLGPRRGRPPAGRRGAQGRAPRCAPQGLLRLQHHGVRRVPAHPRHAAGEEALLQPEGAFNLGYAHSLFDVIYSILVNINLDISRTYAPFSLSTCTF</sequence>
<feature type="region of interest" description="Disordered" evidence="1">
    <location>
        <begin position="1"/>
        <end position="102"/>
    </location>
</feature>
<organism evidence="2">
    <name type="scientific">Panicum hallii</name>
    <dbReference type="NCBI Taxonomy" id="206008"/>
    <lineage>
        <taxon>Eukaryota</taxon>
        <taxon>Viridiplantae</taxon>
        <taxon>Streptophyta</taxon>
        <taxon>Embryophyta</taxon>
        <taxon>Tracheophyta</taxon>
        <taxon>Spermatophyta</taxon>
        <taxon>Magnoliopsida</taxon>
        <taxon>Liliopsida</taxon>
        <taxon>Poales</taxon>
        <taxon>Poaceae</taxon>
        <taxon>PACMAD clade</taxon>
        <taxon>Panicoideae</taxon>
        <taxon>Panicodae</taxon>
        <taxon>Paniceae</taxon>
        <taxon>Panicinae</taxon>
        <taxon>Panicum</taxon>
        <taxon>Panicum sect. Panicum</taxon>
    </lineage>
</organism>
<dbReference type="Gramene" id="PAN35690">
    <property type="protein sequence ID" value="PAN35690"/>
    <property type="gene ID" value="PAHAL_6G227000"/>
</dbReference>
<feature type="compositionally biased region" description="Basic and acidic residues" evidence="1">
    <location>
        <begin position="64"/>
        <end position="74"/>
    </location>
</feature>
<dbReference type="EMBL" id="CM008051">
    <property type="protein sequence ID" value="PAN35690.1"/>
    <property type="molecule type" value="Genomic_DNA"/>
</dbReference>
<evidence type="ECO:0000256" key="1">
    <source>
        <dbReference type="SAM" id="MobiDB-lite"/>
    </source>
</evidence>
<name>A0A2S3I3T4_9POAL</name>
<proteinExistence type="predicted"/>
<gene>
    <name evidence="2" type="ORF">PAHAL_6G227000</name>
</gene>
<evidence type="ECO:0000313" key="2">
    <source>
        <dbReference type="EMBL" id="PAN35690.1"/>
    </source>
</evidence>
<feature type="compositionally biased region" description="Low complexity" evidence="1">
    <location>
        <begin position="50"/>
        <end position="63"/>
    </location>
</feature>
<feature type="compositionally biased region" description="Low complexity" evidence="1">
    <location>
        <begin position="90"/>
        <end position="102"/>
    </location>
</feature>
<feature type="compositionally biased region" description="Gly residues" evidence="1">
    <location>
        <begin position="28"/>
        <end position="47"/>
    </location>
</feature>
<dbReference type="AlphaFoldDB" id="A0A2S3I3T4"/>
<reference evidence="2" key="1">
    <citation type="submission" date="2018-04" db="EMBL/GenBank/DDBJ databases">
        <title>WGS assembly of Panicum hallii.</title>
        <authorList>
            <person name="Lovell J."/>
            <person name="Jenkins J."/>
            <person name="Lowry D."/>
            <person name="Mamidi S."/>
            <person name="Sreedasyam A."/>
            <person name="Weng X."/>
            <person name="Barry K."/>
            <person name="Bonette J."/>
            <person name="Campitelli B."/>
            <person name="Daum C."/>
            <person name="Gordon S."/>
            <person name="Gould B."/>
            <person name="Lipzen A."/>
            <person name="Macqueen A."/>
            <person name="Palacio-Mejia J."/>
            <person name="Plott C."/>
            <person name="Shakirov E."/>
            <person name="Shu S."/>
            <person name="Yoshinaga Y."/>
            <person name="Zane M."/>
            <person name="Rokhsar D."/>
            <person name="Grimwood J."/>
            <person name="Schmutz J."/>
            <person name="Juenger T."/>
        </authorList>
    </citation>
    <scope>NUCLEOTIDE SEQUENCE [LARGE SCALE GENOMIC DNA]</scope>
    <source>
        <strain evidence="2">FIL2</strain>
    </source>
</reference>
<accession>A0A2S3I3T4</accession>
<dbReference type="Proteomes" id="UP000243499">
    <property type="component" value="Chromosome 6"/>
</dbReference>
<protein>
    <submittedName>
        <fullName evidence="2">Uncharacterized protein</fullName>
    </submittedName>
</protein>